<dbReference type="Proteomes" id="UP000217889">
    <property type="component" value="Chromosome"/>
</dbReference>
<dbReference type="KEGG" id="bgg:CFK41_02625"/>
<evidence type="ECO:0000313" key="1">
    <source>
        <dbReference type="EMBL" id="ATG53795.1"/>
    </source>
</evidence>
<dbReference type="AlphaFoldDB" id="A0A291GU99"/>
<protein>
    <submittedName>
        <fullName evidence="1">Uncharacterized protein</fullName>
    </submittedName>
</protein>
<name>A0A291GU99_9MICO</name>
<accession>A0A291GU99</accession>
<sequence length="128" mass="13762">MLNGSRLESDPFPAQCEVRGCTRPPGEWFSIDSLSFDVCRDHDLELRAGEPYATEGEEILVGRDCTGDVLGVRLTGSSTSETAVIRLGRRGVTHQEVRLDSCTDLPAALSALRALDATWGGEVEPDGA</sequence>
<gene>
    <name evidence="1" type="ORF">CFK41_02625</name>
</gene>
<dbReference type="EMBL" id="CP023564">
    <property type="protein sequence ID" value="ATG53795.1"/>
    <property type="molecule type" value="Genomic_DNA"/>
</dbReference>
<proteinExistence type="predicted"/>
<keyword evidence="2" id="KW-1185">Reference proteome</keyword>
<reference evidence="1 2" key="1">
    <citation type="journal article" date="2014" name="Int. J. Syst. Evol. Microbiol.">
        <title>Brachybacterium ginsengisoli sp. nov., isolated from soil of a ginseng field.</title>
        <authorList>
            <person name="Hoang V.A."/>
            <person name="Kim Y.J."/>
            <person name="Nguyen N.L."/>
            <person name="Yang D.C."/>
        </authorList>
    </citation>
    <scope>NUCLEOTIDE SEQUENCE [LARGE SCALE GENOMIC DNA]</scope>
    <source>
        <strain evidence="1 2">DCY80</strain>
    </source>
</reference>
<evidence type="ECO:0000313" key="2">
    <source>
        <dbReference type="Proteomes" id="UP000217889"/>
    </source>
</evidence>
<organism evidence="1 2">
    <name type="scientific">Brachybacterium ginsengisoli</name>
    <dbReference type="NCBI Taxonomy" id="1331682"/>
    <lineage>
        <taxon>Bacteria</taxon>
        <taxon>Bacillati</taxon>
        <taxon>Actinomycetota</taxon>
        <taxon>Actinomycetes</taxon>
        <taxon>Micrococcales</taxon>
        <taxon>Dermabacteraceae</taxon>
        <taxon>Brachybacterium</taxon>
    </lineage>
</organism>